<feature type="transmembrane region" description="Helical" evidence="11">
    <location>
        <begin position="16"/>
        <end position="46"/>
    </location>
</feature>
<dbReference type="CDD" id="cd00400">
    <property type="entry name" value="Voltage_gated_ClC"/>
    <property type="match status" value="1"/>
</dbReference>
<protein>
    <submittedName>
        <fullName evidence="13">Chloride channel protein</fullName>
    </submittedName>
</protein>
<dbReference type="InterPro" id="IPR001807">
    <property type="entry name" value="ClC"/>
</dbReference>
<proteinExistence type="predicted"/>
<dbReference type="PANTHER" id="PTHR43427">
    <property type="entry name" value="CHLORIDE CHANNEL PROTEIN CLC-E"/>
    <property type="match status" value="1"/>
</dbReference>
<dbReference type="Gene3D" id="3.10.580.10">
    <property type="entry name" value="CBS-domain"/>
    <property type="match status" value="1"/>
</dbReference>
<evidence type="ECO:0000256" key="5">
    <source>
        <dbReference type="ARBA" id="ARBA00023065"/>
    </source>
</evidence>
<evidence type="ECO:0000256" key="10">
    <source>
        <dbReference type="PROSITE-ProRule" id="PRU00703"/>
    </source>
</evidence>
<evidence type="ECO:0000256" key="1">
    <source>
        <dbReference type="ARBA" id="ARBA00004141"/>
    </source>
</evidence>
<keyword evidence="10" id="KW-0129">CBS domain</keyword>
<feature type="transmembrane region" description="Helical" evidence="11">
    <location>
        <begin position="243"/>
        <end position="263"/>
    </location>
</feature>
<dbReference type="EMBL" id="DPPF01000194">
    <property type="protein sequence ID" value="HCW93849.1"/>
    <property type="molecule type" value="Genomic_DNA"/>
</dbReference>
<keyword evidence="8" id="KW-0868">Chloride</keyword>
<dbReference type="Proteomes" id="UP000262325">
    <property type="component" value="Unassembled WGS sequence"/>
</dbReference>
<keyword evidence="7" id="KW-0869">Chloride channel</keyword>
<dbReference type="GO" id="GO:0005254">
    <property type="term" value="F:chloride channel activity"/>
    <property type="evidence" value="ECO:0007669"/>
    <property type="project" value="UniProtKB-KW"/>
</dbReference>
<evidence type="ECO:0000256" key="3">
    <source>
        <dbReference type="ARBA" id="ARBA00022692"/>
    </source>
</evidence>
<dbReference type="Pfam" id="PF00654">
    <property type="entry name" value="Voltage_CLC"/>
    <property type="match status" value="1"/>
</dbReference>
<dbReference type="InterPro" id="IPR014743">
    <property type="entry name" value="Cl-channel_core"/>
</dbReference>
<evidence type="ECO:0000256" key="8">
    <source>
        <dbReference type="ARBA" id="ARBA00023214"/>
    </source>
</evidence>
<evidence type="ECO:0000256" key="7">
    <source>
        <dbReference type="ARBA" id="ARBA00023173"/>
    </source>
</evidence>
<evidence type="ECO:0000313" key="13">
    <source>
        <dbReference type="EMBL" id="HCW93849.1"/>
    </source>
</evidence>
<evidence type="ECO:0000256" key="11">
    <source>
        <dbReference type="SAM" id="Phobius"/>
    </source>
</evidence>
<feature type="transmembrane region" description="Helical" evidence="11">
    <location>
        <begin position="283"/>
        <end position="305"/>
    </location>
</feature>
<dbReference type="GO" id="GO:0034707">
    <property type="term" value="C:chloride channel complex"/>
    <property type="evidence" value="ECO:0007669"/>
    <property type="project" value="UniProtKB-KW"/>
</dbReference>
<dbReference type="SUPFAM" id="SSF54631">
    <property type="entry name" value="CBS-domain pair"/>
    <property type="match status" value="1"/>
</dbReference>
<feature type="transmembrane region" description="Helical" evidence="11">
    <location>
        <begin position="377"/>
        <end position="401"/>
    </location>
</feature>
<feature type="transmembrane region" description="Helical" evidence="11">
    <location>
        <begin position="169"/>
        <end position="193"/>
    </location>
</feature>
<comment type="caution">
    <text evidence="13">The sequence shown here is derived from an EMBL/GenBank/DDBJ whole genome shotgun (WGS) entry which is preliminary data.</text>
</comment>
<gene>
    <name evidence="13" type="ORF">DHM44_09225</name>
</gene>
<dbReference type="FunFam" id="1.10.3080.10:FF:000018">
    <property type="entry name" value="Chloride transporter, ClC family"/>
    <property type="match status" value="1"/>
</dbReference>
<feature type="transmembrane region" description="Helical" evidence="11">
    <location>
        <begin position="213"/>
        <end position="231"/>
    </location>
</feature>
<dbReference type="PRINTS" id="PR00762">
    <property type="entry name" value="CLCHANNEL"/>
</dbReference>
<evidence type="ECO:0000256" key="4">
    <source>
        <dbReference type="ARBA" id="ARBA00022989"/>
    </source>
</evidence>
<keyword evidence="2" id="KW-0813">Transport</keyword>
<evidence type="ECO:0000313" key="14">
    <source>
        <dbReference type="Proteomes" id="UP000262325"/>
    </source>
</evidence>
<name>A0A3D5QEZ9_FLESI</name>
<reference evidence="13 14" key="1">
    <citation type="journal article" date="2018" name="Nat. Biotechnol.">
        <title>A standardized bacterial taxonomy based on genome phylogeny substantially revises the tree of life.</title>
        <authorList>
            <person name="Parks D.H."/>
            <person name="Chuvochina M."/>
            <person name="Waite D.W."/>
            <person name="Rinke C."/>
            <person name="Skarshewski A."/>
            <person name="Chaumeil P.A."/>
            <person name="Hugenholtz P."/>
        </authorList>
    </citation>
    <scope>NUCLEOTIDE SEQUENCE [LARGE SCALE GENOMIC DNA]</scope>
    <source>
        <strain evidence="13">UBA8672</strain>
    </source>
</reference>
<feature type="transmembrane region" description="Helical" evidence="11">
    <location>
        <begin position="317"/>
        <end position="337"/>
    </location>
</feature>
<keyword evidence="5" id="KW-0406">Ion transport</keyword>
<organism evidence="13 14">
    <name type="scientific">Flexistipes sinusarabici</name>
    <dbReference type="NCBI Taxonomy" id="2352"/>
    <lineage>
        <taxon>Bacteria</taxon>
        <taxon>Pseudomonadati</taxon>
        <taxon>Deferribacterota</taxon>
        <taxon>Deferribacteres</taxon>
        <taxon>Deferribacterales</taxon>
        <taxon>Flexistipitaceae</taxon>
        <taxon>Flexistipes</taxon>
    </lineage>
</organism>
<evidence type="ECO:0000256" key="6">
    <source>
        <dbReference type="ARBA" id="ARBA00023136"/>
    </source>
</evidence>
<feature type="transmembrane region" description="Helical" evidence="11">
    <location>
        <begin position="407"/>
        <end position="425"/>
    </location>
</feature>
<dbReference type="PANTHER" id="PTHR43427:SF6">
    <property type="entry name" value="CHLORIDE CHANNEL PROTEIN CLC-E"/>
    <property type="match status" value="1"/>
</dbReference>
<keyword evidence="9" id="KW-0407">Ion channel</keyword>
<feature type="transmembrane region" description="Helical" evidence="11">
    <location>
        <begin position="74"/>
        <end position="92"/>
    </location>
</feature>
<evidence type="ECO:0000256" key="2">
    <source>
        <dbReference type="ARBA" id="ARBA00022448"/>
    </source>
</evidence>
<keyword evidence="3 11" id="KW-0812">Transmembrane</keyword>
<dbReference type="InterPro" id="IPR046342">
    <property type="entry name" value="CBS_dom_sf"/>
</dbReference>
<dbReference type="Gene3D" id="1.10.3080.10">
    <property type="entry name" value="Clc chloride channel"/>
    <property type="match status" value="1"/>
</dbReference>
<feature type="domain" description="CBS" evidence="12">
    <location>
        <begin position="527"/>
        <end position="589"/>
    </location>
</feature>
<sequence>MNNFLAKINLPVIGRWFILGTLVGIVAGLGAIVFFVLLQGIGYFFIDYVIGMRLPETAGEPSLFGHTTSELKRWLFFFVPAFGGLLSGFLVFKFAPEAEGHGTDAAIEAIHHKNGYIRWHVPIIKTIASALTIGTGGSGGREGPIAQIGAGFGSFLGRILHLTDREKRILAAAGMGAGIGAIFRSPLAGAIFAAEVMYSSSDLEYEVLLPSTITSIIAYSVFCSMFGWEPLFETPDFRFTNPLELISYTLLGFLCAGFGYLYIKTFYGIHATFKKLNISNYFKPMLGGLVTGAIGFFIPQALGGGYEQIELGMHTQLSISFLLILIVAKILTTSFSIGSGGSAGIFGPSMVIGASVGGFSGLFLAEVMPQIVTEPGAYVIVGMAGFFSGIASTPLSTIIMVSEMTGNYHLLVPAMWVSTLSFLLLRKHTIYVKQVNSRSDSPIHKGEFFLQVLQTIKVKEIMRKDPIVIREDLKFTDILNFIPTVKHNNFPVVKEDYTLVGIMRFDEIREFIFEEGLEDIVVAGEICDKDVIPVMEEYSLADAIEIIGFKNIELLPVVNNLEEKKLIGILTRRDIVYVYNREMMKQKDIKVATDF</sequence>
<dbReference type="PROSITE" id="PS51371">
    <property type="entry name" value="CBS"/>
    <property type="match status" value="2"/>
</dbReference>
<dbReference type="SUPFAM" id="SSF81340">
    <property type="entry name" value="Clc chloride channel"/>
    <property type="match status" value="1"/>
</dbReference>
<accession>A0A3D5QEZ9</accession>
<dbReference type="InterPro" id="IPR050368">
    <property type="entry name" value="ClC-type_chloride_channel"/>
</dbReference>
<feature type="transmembrane region" description="Helical" evidence="11">
    <location>
        <begin position="343"/>
        <end position="365"/>
    </location>
</feature>
<dbReference type="InterPro" id="IPR000644">
    <property type="entry name" value="CBS_dom"/>
</dbReference>
<dbReference type="Pfam" id="PF00571">
    <property type="entry name" value="CBS"/>
    <property type="match status" value="2"/>
</dbReference>
<feature type="domain" description="CBS" evidence="12">
    <location>
        <begin position="462"/>
        <end position="520"/>
    </location>
</feature>
<keyword evidence="4 11" id="KW-1133">Transmembrane helix</keyword>
<evidence type="ECO:0000259" key="12">
    <source>
        <dbReference type="PROSITE" id="PS51371"/>
    </source>
</evidence>
<evidence type="ECO:0000256" key="9">
    <source>
        <dbReference type="ARBA" id="ARBA00023303"/>
    </source>
</evidence>
<dbReference type="AlphaFoldDB" id="A0A3D5QEZ9"/>
<keyword evidence="6 11" id="KW-0472">Membrane</keyword>
<comment type="subcellular location">
    <subcellularLocation>
        <location evidence="1">Membrane</location>
        <topology evidence="1">Multi-pass membrane protein</topology>
    </subcellularLocation>
</comment>